<dbReference type="AlphaFoldDB" id="A0A9Q5HZP8"/>
<evidence type="ECO:0000313" key="6">
    <source>
        <dbReference type="Proteomes" id="UP000757232"/>
    </source>
</evidence>
<dbReference type="GO" id="GO:0005576">
    <property type="term" value="C:extracellular region"/>
    <property type="evidence" value="ECO:0007669"/>
    <property type="project" value="UniProtKB-SubCell"/>
</dbReference>
<protein>
    <recommendedName>
        <fullName evidence="4">Crinkler effector protein N-terminal domain-containing protein</fullName>
    </recommendedName>
</protein>
<evidence type="ECO:0000256" key="1">
    <source>
        <dbReference type="ARBA" id="ARBA00004340"/>
    </source>
</evidence>
<organism evidence="5 6">
    <name type="scientific">Sanghuangporus baumii</name>
    <name type="common">Phellinus baumii</name>
    <dbReference type="NCBI Taxonomy" id="108892"/>
    <lineage>
        <taxon>Eukaryota</taxon>
        <taxon>Fungi</taxon>
        <taxon>Dikarya</taxon>
        <taxon>Basidiomycota</taxon>
        <taxon>Agaricomycotina</taxon>
        <taxon>Agaricomycetes</taxon>
        <taxon>Hymenochaetales</taxon>
        <taxon>Hymenochaetaceae</taxon>
        <taxon>Sanghuangporus</taxon>
    </lineage>
</organism>
<proteinExistence type="predicted"/>
<feature type="domain" description="Crinkler effector protein N-terminal" evidence="4">
    <location>
        <begin position="49"/>
        <end position="142"/>
    </location>
</feature>
<evidence type="ECO:0000259" key="4">
    <source>
        <dbReference type="Pfam" id="PF20147"/>
    </source>
</evidence>
<gene>
    <name evidence="5" type="ORF">A7U60_g4225</name>
</gene>
<dbReference type="GO" id="GO:0043657">
    <property type="term" value="C:host cell"/>
    <property type="evidence" value="ECO:0007669"/>
    <property type="project" value="UniProtKB-SubCell"/>
</dbReference>
<evidence type="ECO:0000256" key="2">
    <source>
        <dbReference type="ARBA" id="ARBA00004613"/>
    </source>
</evidence>
<evidence type="ECO:0000313" key="5">
    <source>
        <dbReference type="EMBL" id="OCB88627.1"/>
    </source>
</evidence>
<name>A0A9Q5HZP8_SANBA</name>
<dbReference type="Proteomes" id="UP000757232">
    <property type="component" value="Unassembled WGS sequence"/>
</dbReference>
<comment type="subcellular location">
    <subcellularLocation>
        <location evidence="1">Host cell</location>
    </subcellularLocation>
    <subcellularLocation>
        <location evidence="2">Secreted</location>
    </subcellularLocation>
</comment>
<reference evidence="5" key="1">
    <citation type="submission" date="2016-06" db="EMBL/GenBank/DDBJ databases">
        <title>Draft Genome sequence of the fungus Inonotus baumii.</title>
        <authorList>
            <person name="Zhu H."/>
            <person name="Lin W."/>
        </authorList>
    </citation>
    <scope>NUCLEOTIDE SEQUENCE</scope>
    <source>
        <strain evidence="5">821</strain>
    </source>
</reference>
<keyword evidence="3" id="KW-0964">Secreted</keyword>
<comment type="caution">
    <text evidence="5">The sequence shown here is derived from an EMBL/GenBank/DDBJ whole genome shotgun (WGS) entry which is preliminary data.</text>
</comment>
<dbReference type="EMBL" id="LNZH02000175">
    <property type="protein sequence ID" value="OCB88627.1"/>
    <property type="molecule type" value="Genomic_DNA"/>
</dbReference>
<evidence type="ECO:0000256" key="3">
    <source>
        <dbReference type="ARBA" id="ARBA00022525"/>
    </source>
</evidence>
<sequence>MSLKGKKTKVLGWINQTSDFCHSVLPNRVKSGHIVAPCVRSWRSVRSVWCLLVDGKQKAAFGNAFPVIVHPDTHIYHLAKKVKEKRPDVLGHVDAAMLKVWRCMNPKLLAELKGAQLKKNLSNVDFTDETKAEQLSTGQKITSLRLPPPRMRFCLSRFPVRRASSSFQADSNELRHGFKNINQEMNFKDERIQALTFKMTSDLLGPPLKPKWAEILIENAIESCSQCPDYIERIVQQPRRAEVGDEKTAQNVAFLLASLILLVADIAILADFLKYRVDCGSSSMGGHHLMEHRATSLSNRVRVALHRSSSWITSFTSTISSESIGQSRMHEIFRATIFGALYVGGCKEEFLPIIRDILAVISCFASSSPTTEDVLPFMHLIQKSITLDVLDTTITSLSPILLRDEAVRFRVVLLPAEFLDFISDMQRSAHLWVDVRTLSHKFAQLCLDTMHSDLRFNICGLETASLAGGFDLECRIKASILRILRC</sequence>
<keyword evidence="6" id="KW-1185">Reference proteome</keyword>
<accession>A0A9Q5HZP8</accession>
<dbReference type="InterPro" id="IPR045379">
    <property type="entry name" value="Crinkler_N"/>
</dbReference>
<dbReference type="Pfam" id="PF20147">
    <property type="entry name" value="Crinkler"/>
    <property type="match status" value="1"/>
</dbReference>